<evidence type="ECO:0000259" key="8">
    <source>
        <dbReference type="Pfam" id="PF07715"/>
    </source>
</evidence>
<dbReference type="GO" id="GO:0009279">
    <property type="term" value="C:cell outer membrane"/>
    <property type="evidence" value="ECO:0007669"/>
    <property type="project" value="UniProtKB-SubCell"/>
</dbReference>
<evidence type="ECO:0000256" key="3">
    <source>
        <dbReference type="ARBA" id="ARBA00022452"/>
    </source>
</evidence>
<dbReference type="STRING" id="1185767.IIF7_18377"/>
<dbReference type="InterPro" id="IPR036942">
    <property type="entry name" value="Beta-barrel_TonB_sf"/>
</dbReference>
<reference evidence="9 10" key="1">
    <citation type="submission" date="2013-04" db="EMBL/GenBank/DDBJ databases">
        <title>Zunongwangia sp. 22II14-10F7 Genome Sequencing.</title>
        <authorList>
            <person name="Lai Q."/>
            <person name="Shao Z."/>
        </authorList>
    </citation>
    <scope>NUCLEOTIDE SEQUENCE [LARGE SCALE GENOMIC DNA]</scope>
    <source>
        <strain evidence="9 10">22II14-10F7</strain>
    </source>
</reference>
<evidence type="ECO:0000256" key="6">
    <source>
        <dbReference type="ARBA" id="ARBA00023237"/>
    </source>
</evidence>
<keyword evidence="6 7" id="KW-0998">Cell outer membrane</keyword>
<feature type="domain" description="TonB-dependent receptor plug" evidence="8">
    <location>
        <begin position="114"/>
        <end position="238"/>
    </location>
</feature>
<dbReference type="Gene3D" id="2.60.40.1120">
    <property type="entry name" value="Carboxypeptidase-like, regulatory domain"/>
    <property type="match status" value="1"/>
</dbReference>
<keyword evidence="3 7" id="KW-1134">Transmembrane beta strand</keyword>
<keyword evidence="2 7" id="KW-0813">Transport</keyword>
<dbReference type="EMBL" id="ARYN01000021">
    <property type="protein sequence ID" value="ORL43960.1"/>
    <property type="molecule type" value="Genomic_DNA"/>
</dbReference>
<dbReference type="OrthoDB" id="9768177at2"/>
<dbReference type="InterPro" id="IPR037066">
    <property type="entry name" value="Plug_dom_sf"/>
</dbReference>
<dbReference type="Pfam" id="PF13715">
    <property type="entry name" value="CarbopepD_reg_2"/>
    <property type="match status" value="1"/>
</dbReference>
<dbReference type="NCBIfam" id="TIGR04056">
    <property type="entry name" value="OMP_RagA_SusC"/>
    <property type="match status" value="1"/>
</dbReference>
<dbReference type="Gene3D" id="2.170.130.10">
    <property type="entry name" value="TonB-dependent receptor, plug domain"/>
    <property type="match status" value="1"/>
</dbReference>
<evidence type="ECO:0000313" key="9">
    <source>
        <dbReference type="EMBL" id="ORL43960.1"/>
    </source>
</evidence>
<sequence length="984" mass="110267">MNAAPYLLMSSSEILKFESFFQQQISGTVRDQNGVPIPGVNVIVQGSSNGTMTNLDGEYTIVASVGDTLVFSYIGFKEFKVQVNDTFTGEVTLESSVDALEEVVINAGYYNTTQRERTGNIVKVSAAEIEIQPLTSPLLSLQGRMPGVELSQAGGVVGQAPTIRIRGRNSLRMQGDYPLIILDGVPLDASPINSVGEFGRSSGMDPLSTLNLTNIESIEILKDADATAIYGSRGANGVVLITTKRNIQTKVETAVQARIYIGVSQVSHKMDLMNTREYLSIRRQAFENDGVTPSETNAPELLLWDQNKDTDWQEVFMGHSSPITDINLSLSESNENTSFLIGGSYHTEGSVFPGDFNYQKATANLNLNHSSNDKKFKLQFTSNYGTDQNHLFSGTNFVNYARRLPPNAPAIYTEDGSLNWEGWTISDNPLAVLNQPVEIETNNLIANLQLNYEVLEGLSLRANFGYTHMTSQEVTRNLQESFNPDDWDWIELNSFHSDTKRNSWIIEPQVDFSKDFGQLELNMLGGATFQENTTTNLFLEGIGYSDDNLVGNLNAAEEIRVSTDRKITYRYAALFGRLGINWYKKYFLNLTGRRDGSSRFGPNRRFSEFWAVGGAWIFSEELFLSKLPFLSFGKLRASYGTTGSDQIPDYGFLDTYEVTAGPGGLFPTSPFNPNYSWEINKKLEAALQLGFLEDKINLEVAWYRNRSSNQLTGYPLPAMTGFTSVQANLPATIENKGWEFIVSIAPIQNKKFYWQTSVNFTVPENKLVKFENLEMSSYRQTYKIGEPLNIAMLYKFDGIDPETGRYRILDANGDGRYDFEDRIITQPLGRQYYGGIHNNFRCGNFNLEFLVQYIRQDGYSISQITTPPGLYGNTTRDVLNAWQQQGDPEDIQKLSQSVYSLLSYNEAMNSDLVVQDNSFLRLKTLSVGYRFPTGFLDHLGVRELNLFAHAQNLFTLTDYKGLDPETGNNIPPLRTFTAGLQLNL</sequence>
<comment type="caution">
    <text evidence="9">The sequence shown here is derived from an EMBL/GenBank/DDBJ whole genome shotgun (WGS) entry which is preliminary data.</text>
</comment>
<dbReference type="InterPro" id="IPR008969">
    <property type="entry name" value="CarboxyPept-like_regulatory"/>
</dbReference>
<dbReference type="NCBIfam" id="TIGR04057">
    <property type="entry name" value="SusC_RagA_signa"/>
    <property type="match status" value="1"/>
</dbReference>
<dbReference type="InterPro" id="IPR023997">
    <property type="entry name" value="TonB-dep_OMP_SusC/RagA_CS"/>
</dbReference>
<keyword evidence="10" id="KW-1185">Reference proteome</keyword>
<evidence type="ECO:0000256" key="4">
    <source>
        <dbReference type="ARBA" id="ARBA00022692"/>
    </source>
</evidence>
<dbReference type="AlphaFoldDB" id="A0A1Y1SYY3"/>
<dbReference type="InterPro" id="IPR012910">
    <property type="entry name" value="Plug_dom"/>
</dbReference>
<evidence type="ECO:0000313" key="10">
    <source>
        <dbReference type="Proteomes" id="UP000192746"/>
    </source>
</evidence>
<dbReference type="InterPro" id="IPR023996">
    <property type="entry name" value="TonB-dep_OMP_SusC/RagA"/>
</dbReference>
<proteinExistence type="inferred from homology"/>
<name>A0A1Y1SYY3_9FLAO</name>
<keyword evidence="9" id="KW-0675">Receptor</keyword>
<gene>
    <name evidence="9" type="ORF">IIF7_18377</name>
</gene>
<evidence type="ECO:0000256" key="5">
    <source>
        <dbReference type="ARBA" id="ARBA00023136"/>
    </source>
</evidence>
<keyword evidence="4 7" id="KW-0812">Transmembrane</keyword>
<dbReference type="SUPFAM" id="SSF49464">
    <property type="entry name" value="Carboxypeptidase regulatory domain-like"/>
    <property type="match status" value="1"/>
</dbReference>
<organism evidence="9 10">
    <name type="scientific">Zunongwangia atlantica 22II14-10F7</name>
    <dbReference type="NCBI Taxonomy" id="1185767"/>
    <lineage>
        <taxon>Bacteria</taxon>
        <taxon>Pseudomonadati</taxon>
        <taxon>Bacteroidota</taxon>
        <taxon>Flavobacteriia</taxon>
        <taxon>Flavobacteriales</taxon>
        <taxon>Flavobacteriaceae</taxon>
        <taxon>Zunongwangia</taxon>
    </lineage>
</organism>
<protein>
    <submittedName>
        <fullName evidence="9">TonB-dependent outer membrane receptor</fullName>
    </submittedName>
</protein>
<keyword evidence="5 7" id="KW-0472">Membrane</keyword>
<comment type="similarity">
    <text evidence="7">Belongs to the TonB-dependent receptor family.</text>
</comment>
<dbReference type="InterPro" id="IPR039426">
    <property type="entry name" value="TonB-dep_rcpt-like"/>
</dbReference>
<evidence type="ECO:0000256" key="2">
    <source>
        <dbReference type="ARBA" id="ARBA00022448"/>
    </source>
</evidence>
<comment type="subcellular location">
    <subcellularLocation>
        <location evidence="1 7">Cell outer membrane</location>
        <topology evidence="1 7">Multi-pass membrane protein</topology>
    </subcellularLocation>
</comment>
<dbReference type="Pfam" id="PF07715">
    <property type="entry name" value="Plug"/>
    <property type="match status" value="1"/>
</dbReference>
<evidence type="ECO:0000256" key="7">
    <source>
        <dbReference type="PROSITE-ProRule" id="PRU01360"/>
    </source>
</evidence>
<dbReference type="Proteomes" id="UP000192746">
    <property type="component" value="Unassembled WGS sequence"/>
</dbReference>
<evidence type="ECO:0000256" key="1">
    <source>
        <dbReference type="ARBA" id="ARBA00004571"/>
    </source>
</evidence>
<dbReference type="SUPFAM" id="SSF56935">
    <property type="entry name" value="Porins"/>
    <property type="match status" value="1"/>
</dbReference>
<dbReference type="Gene3D" id="2.40.170.20">
    <property type="entry name" value="TonB-dependent receptor, beta-barrel domain"/>
    <property type="match status" value="1"/>
</dbReference>
<accession>A0A1Y1SYY3</accession>
<dbReference type="PROSITE" id="PS52016">
    <property type="entry name" value="TONB_DEPENDENT_REC_3"/>
    <property type="match status" value="1"/>
</dbReference>